<name>K0T676_THAOC</name>
<dbReference type="AlphaFoldDB" id="K0T676"/>
<evidence type="ECO:0000313" key="2">
    <source>
        <dbReference type="Proteomes" id="UP000266841"/>
    </source>
</evidence>
<reference evidence="1 2" key="1">
    <citation type="journal article" date="2012" name="Genome Biol.">
        <title>Genome and low-iron response of an oceanic diatom adapted to chronic iron limitation.</title>
        <authorList>
            <person name="Lommer M."/>
            <person name="Specht M."/>
            <person name="Roy A.S."/>
            <person name="Kraemer L."/>
            <person name="Andreson R."/>
            <person name="Gutowska M.A."/>
            <person name="Wolf J."/>
            <person name="Bergner S.V."/>
            <person name="Schilhabel M.B."/>
            <person name="Klostermeier U.C."/>
            <person name="Beiko R.G."/>
            <person name="Rosenstiel P."/>
            <person name="Hippler M."/>
            <person name="Laroche J."/>
        </authorList>
    </citation>
    <scope>NUCLEOTIDE SEQUENCE [LARGE SCALE GENOMIC DNA]</scope>
    <source>
        <strain evidence="1 2">CCMP1005</strain>
    </source>
</reference>
<proteinExistence type="predicted"/>
<gene>
    <name evidence="1" type="ORF">THAOC_05852</name>
</gene>
<protein>
    <submittedName>
        <fullName evidence="1">Uncharacterized protein</fullName>
    </submittedName>
</protein>
<keyword evidence="2" id="KW-1185">Reference proteome</keyword>
<dbReference type="EMBL" id="AGNL01005602">
    <property type="protein sequence ID" value="EJK72599.1"/>
    <property type="molecule type" value="Genomic_DNA"/>
</dbReference>
<comment type="caution">
    <text evidence="1">The sequence shown here is derived from an EMBL/GenBank/DDBJ whole genome shotgun (WGS) entry which is preliminary data.</text>
</comment>
<sequence length="42" mass="4677">GNCKLGFQISEFQSRVCFISQVSCRCELKSGVMHVSPDKLTN</sequence>
<evidence type="ECO:0000313" key="1">
    <source>
        <dbReference type="EMBL" id="EJK72599.1"/>
    </source>
</evidence>
<accession>K0T676</accession>
<dbReference type="Proteomes" id="UP000266841">
    <property type="component" value="Unassembled WGS sequence"/>
</dbReference>
<organism evidence="1 2">
    <name type="scientific">Thalassiosira oceanica</name>
    <name type="common">Marine diatom</name>
    <dbReference type="NCBI Taxonomy" id="159749"/>
    <lineage>
        <taxon>Eukaryota</taxon>
        <taxon>Sar</taxon>
        <taxon>Stramenopiles</taxon>
        <taxon>Ochrophyta</taxon>
        <taxon>Bacillariophyta</taxon>
        <taxon>Coscinodiscophyceae</taxon>
        <taxon>Thalassiosirophycidae</taxon>
        <taxon>Thalassiosirales</taxon>
        <taxon>Thalassiosiraceae</taxon>
        <taxon>Thalassiosira</taxon>
    </lineage>
</organism>
<feature type="non-terminal residue" evidence="1">
    <location>
        <position position="1"/>
    </location>
</feature>